<sequence length="275" mass="29691">MRSLATALEMSGLTDVGRLRSHNEDTIRIDAELGFLVLADGMGGYNAGEVASSIAVEVMHEVMQAQLAMIALHNKNSQNLSAIAAEMLTIAIDRSNAMIFQTGEKHPQCAGMGTTLVSGLFFDNRVAIAHVGDSRAYRFRQQQLQQLSHDHSLLQEQIDAGLISAADARHAPHKNLVTRAVGVAPEVQAEIHDFAVEIDDLYLFCSDGLSDMLTDDVIALQMAAPECNLNLMASTLVELANAHGGKDNISVILVKVNRDFSAQTGLLKKVGDWLS</sequence>
<dbReference type="InterPro" id="IPR036457">
    <property type="entry name" value="PPM-type-like_dom_sf"/>
</dbReference>
<dbReference type="InterPro" id="IPR001932">
    <property type="entry name" value="PPM-type_phosphatase-like_dom"/>
</dbReference>
<dbReference type="CDD" id="cd00143">
    <property type="entry name" value="PP2Cc"/>
    <property type="match status" value="1"/>
</dbReference>
<protein>
    <submittedName>
        <fullName evidence="2">Stp1/IreP family PP2C-type Ser/Thr phosphatase</fullName>
    </submittedName>
</protein>
<keyword evidence="3" id="KW-1185">Reference proteome</keyword>
<dbReference type="InterPro" id="IPR015655">
    <property type="entry name" value="PP2C"/>
</dbReference>
<dbReference type="AlphaFoldDB" id="A0A6M8SRL8"/>
<dbReference type="Proteomes" id="UP000504844">
    <property type="component" value="Chromosome"/>
</dbReference>
<evidence type="ECO:0000313" key="3">
    <source>
        <dbReference type="Proteomes" id="UP000504844"/>
    </source>
</evidence>
<feature type="domain" description="PPM-type phosphatase" evidence="1">
    <location>
        <begin position="9"/>
        <end position="256"/>
    </location>
</feature>
<evidence type="ECO:0000313" key="2">
    <source>
        <dbReference type="EMBL" id="QKJ65509.1"/>
    </source>
</evidence>
<dbReference type="RefSeq" id="WP_173532019.1">
    <property type="nucleotide sequence ID" value="NZ_CP054143.1"/>
</dbReference>
<dbReference type="Gene3D" id="3.60.40.10">
    <property type="entry name" value="PPM-type phosphatase domain"/>
    <property type="match status" value="1"/>
</dbReference>
<dbReference type="KEGG" id="dee:HQN60_01465"/>
<dbReference type="SMART" id="SM00331">
    <property type="entry name" value="PP2C_SIG"/>
    <property type="match status" value="1"/>
</dbReference>
<dbReference type="PROSITE" id="PS51746">
    <property type="entry name" value="PPM_2"/>
    <property type="match status" value="1"/>
</dbReference>
<dbReference type="SMART" id="SM00332">
    <property type="entry name" value="PP2Cc"/>
    <property type="match status" value="1"/>
</dbReference>
<reference evidence="2 3" key="1">
    <citation type="submission" date="2020-05" db="EMBL/GenBank/DDBJ databases">
        <title>Complete genome sequence of Deefgea sp. D17.</title>
        <authorList>
            <person name="Bae J.-W."/>
            <person name="Han J.E."/>
        </authorList>
    </citation>
    <scope>NUCLEOTIDE SEQUENCE [LARGE SCALE GENOMIC DNA]</scope>
    <source>
        <strain evidence="2 3">D17</strain>
    </source>
</reference>
<gene>
    <name evidence="2" type="ORF">HQN60_01465</name>
</gene>
<dbReference type="NCBIfam" id="NF033484">
    <property type="entry name" value="Stp1_PP2C_phos"/>
    <property type="match status" value="1"/>
</dbReference>
<dbReference type="Pfam" id="PF13672">
    <property type="entry name" value="PP2C_2"/>
    <property type="match status" value="1"/>
</dbReference>
<proteinExistence type="predicted"/>
<dbReference type="GO" id="GO:0004722">
    <property type="term" value="F:protein serine/threonine phosphatase activity"/>
    <property type="evidence" value="ECO:0007669"/>
    <property type="project" value="InterPro"/>
</dbReference>
<dbReference type="PANTHER" id="PTHR47992">
    <property type="entry name" value="PROTEIN PHOSPHATASE"/>
    <property type="match status" value="1"/>
</dbReference>
<evidence type="ECO:0000259" key="1">
    <source>
        <dbReference type="PROSITE" id="PS51746"/>
    </source>
</evidence>
<accession>A0A6M8SRL8</accession>
<dbReference type="SUPFAM" id="SSF81606">
    <property type="entry name" value="PP2C-like"/>
    <property type="match status" value="1"/>
</dbReference>
<organism evidence="2 3">
    <name type="scientific">Deefgea piscis</name>
    <dbReference type="NCBI Taxonomy" id="2739061"/>
    <lineage>
        <taxon>Bacteria</taxon>
        <taxon>Pseudomonadati</taxon>
        <taxon>Pseudomonadota</taxon>
        <taxon>Betaproteobacteria</taxon>
        <taxon>Neisseriales</taxon>
        <taxon>Chitinibacteraceae</taxon>
        <taxon>Deefgea</taxon>
    </lineage>
</organism>
<dbReference type="EMBL" id="CP054143">
    <property type="protein sequence ID" value="QKJ65509.1"/>
    <property type="molecule type" value="Genomic_DNA"/>
</dbReference>
<name>A0A6M8SRL8_9NEIS</name>